<gene>
    <name evidence="3" type="ORF">GGQ60_003543</name>
</gene>
<evidence type="ECO:0000259" key="2">
    <source>
        <dbReference type="Pfam" id="PF08241"/>
    </source>
</evidence>
<dbReference type="InterPro" id="IPR029063">
    <property type="entry name" value="SAM-dependent_MTases_sf"/>
</dbReference>
<proteinExistence type="predicted"/>
<dbReference type="SUPFAM" id="SSF53335">
    <property type="entry name" value="S-adenosyl-L-methionine-dependent methyltransferases"/>
    <property type="match status" value="1"/>
</dbReference>
<comment type="caution">
    <text evidence="3">The sequence shown here is derived from an EMBL/GenBank/DDBJ whole genome shotgun (WGS) entry which is preliminary data.</text>
</comment>
<evidence type="ECO:0000313" key="4">
    <source>
        <dbReference type="Proteomes" id="UP000532273"/>
    </source>
</evidence>
<dbReference type="GO" id="GO:0032259">
    <property type="term" value="P:methylation"/>
    <property type="evidence" value="ECO:0007669"/>
    <property type="project" value="UniProtKB-KW"/>
</dbReference>
<dbReference type="PANTHER" id="PTHR44068">
    <property type="entry name" value="ZGC:194242"/>
    <property type="match status" value="1"/>
</dbReference>
<feature type="domain" description="Methyltransferase type 11" evidence="2">
    <location>
        <begin position="57"/>
        <end position="155"/>
    </location>
</feature>
<dbReference type="CDD" id="cd02440">
    <property type="entry name" value="AdoMet_MTases"/>
    <property type="match status" value="1"/>
</dbReference>
<dbReference type="PANTHER" id="PTHR44068:SF11">
    <property type="entry name" value="GERANYL DIPHOSPHATE 2-C-METHYLTRANSFERASE"/>
    <property type="match status" value="1"/>
</dbReference>
<dbReference type="Gene3D" id="3.40.50.150">
    <property type="entry name" value="Vaccinia Virus protein VP39"/>
    <property type="match status" value="1"/>
</dbReference>
<organism evidence="3 4">
    <name type="scientific">Pedobacter zeae</name>
    <dbReference type="NCBI Taxonomy" id="1737356"/>
    <lineage>
        <taxon>Bacteria</taxon>
        <taxon>Pseudomonadati</taxon>
        <taxon>Bacteroidota</taxon>
        <taxon>Sphingobacteriia</taxon>
        <taxon>Sphingobacteriales</taxon>
        <taxon>Sphingobacteriaceae</taxon>
        <taxon>Pedobacter</taxon>
    </lineage>
</organism>
<dbReference type="AlphaFoldDB" id="A0A7W6P6D0"/>
<sequence>MMEHQYSEEDLKIIAKQLSCPDGEHGIKTGEMMHASNLGMTISAIDALNLQNNDTVLEIGHGNGGHIAQLLSKAEKLKYYGADISKTIIAEAAKINQDFVNEGIVHFELTNGDTLPFESNLFDKIFTVNTIYFWRNPEHYLNEIKRVLKPDGIFSLCFADKTFMQNLPFTSYGFTLYEAEKVQELLDSASFKIKNAIRKTEQLKTKTGEQVQRAYHVVVASIE</sequence>
<dbReference type="Proteomes" id="UP000532273">
    <property type="component" value="Unassembled WGS sequence"/>
</dbReference>
<reference evidence="3 4" key="1">
    <citation type="submission" date="2020-08" db="EMBL/GenBank/DDBJ databases">
        <title>Genomic Encyclopedia of Type Strains, Phase IV (KMG-IV): sequencing the most valuable type-strain genomes for metagenomic binning, comparative biology and taxonomic classification.</title>
        <authorList>
            <person name="Goeker M."/>
        </authorList>
    </citation>
    <scope>NUCLEOTIDE SEQUENCE [LARGE SCALE GENOMIC DNA]</scope>
    <source>
        <strain evidence="3 4">DSM 100774</strain>
    </source>
</reference>
<dbReference type="InterPro" id="IPR050447">
    <property type="entry name" value="Erg6_SMT_methyltransf"/>
</dbReference>
<dbReference type="Pfam" id="PF08241">
    <property type="entry name" value="Methyltransf_11"/>
    <property type="match status" value="1"/>
</dbReference>
<protein>
    <submittedName>
        <fullName evidence="3">Ubiquinone/menaquinone biosynthesis C-methylase UbiE</fullName>
    </submittedName>
</protein>
<keyword evidence="3" id="KW-0830">Ubiquinone</keyword>
<dbReference type="GO" id="GO:0008757">
    <property type="term" value="F:S-adenosylmethionine-dependent methyltransferase activity"/>
    <property type="evidence" value="ECO:0007669"/>
    <property type="project" value="InterPro"/>
</dbReference>
<keyword evidence="3" id="KW-0489">Methyltransferase</keyword>
<dbReference type="InterPro" id="IPR013216">
    <property type="entry name" value="Methyltransf_11"/>
</dbReference>
<dbReference type="EMBL" id="JACIEF010000003">
    <property type="protein sequence ID" value="MBB4109534.1"/>
    <property type="molecule type" value="Genomic_DNA"/>
</dbReference>
<keyword evidence="1" id="KW-0808">Transferase</keyword>
<evidence type="ECO:0000256" key="1">
    <source>
        <dbReference type="ARBA" id="ARBA00022679"/>
    </source>
</evidence>
<evidence type="ECO:0000313" key="3">
    <source>
        <dbReference type="EMBL" id="MBB4109534.1"/>
    </source>
</evidence>
<name>A0A7W6P6D0_9SPHI</name>
<accession>A0A7W6P6D0</accession>
<dbReference type="RefSeq" id="WP_221235985.1">
    <property type="nucleotide sequence ID" value="NZ_BMHZ01000003.1"/>
</dbReference>